<accession>G2XXF2</accession>
<evidence type="ECO:0000313" key="1">
    <source>
        <dbReference type="EMBL" id="CCD45230.1"/>
    </source>
</evidence>
<dbReference type="HOGENOM" id="CLU_2440576_0_0_1"/>
<dbReference type="Proteomes" id="UP000008177">
    <property type="component" value="Unplaced contigs"/>
</dbReference>
<gene>
    <name evidence="1" type="ORF">BofuT4_uP009470.1</name>
</gene>
<proteinExistence type="predicted"/>
<protein>
    <submittedName>
        <fullName evidence="1">Uncharacterized protein</fullName>
    </submittedName>
</protein>
<dbReference type="InParanoid" id="G2XXF2"/>
<sequence length="90" mass="10369">MSEKAGCIPLAEFQRELGQVLPRYSIAYHLISASPLTSNGFHSQFLQTRRQGDKAKVARQDRLIFFLEPQEVLKHSRFRTLKTAHPLVDF</sequence>
<dbReference type="EMBL" id="FQ790275">
    <property type="protein sequence ID" value="CCD45230.1"/>
    <property type="molecule type" value="Genomic_DNA"/>
</dbReference>
<dbReference type="AlphaFoldDB" id="G2XXF2"/>
<reference evidence="2" key="1">
    <citation type="journal article" date="2011" name="PLoS Genet.">
        <title>Genomic analysis of the necrotrophic fungal pathogens Sclerotinia sclerotiorum and Botrytis cinerea.</title>
        <authorList>
            <person name="Amselem J."/>
            <person name="Cuomo C.A."/>
            <person name="van Kan J.A."/>
            <person name="Viaud M."/>
            <person name="Benito E.P."/>
            <person name="Couloux A."/>
            <person name="Coutinho P.M."/>
            <person name="de Vries R.P."/>
            <person name="Dyer P.S."/>
            <person name="Fillinger S."/>
            <person name="Fournier E."/>
            <person name="Gout L."/>
            <person name="Hahn M."/>
            <person name="Kohn L."/>
            <person name="Lapalu N."/>
            <person name="Plummer K.M."/>
            <person name="Pradier J.M."/>
            <person name="Quevillon E."/>
            <person name="Sharon A."/>
            <person name="Simon A."/>
            <person name="ten Have A."/>
            <person name="Tudzynski B."/>
            <person name="Tudzynski P."/>
            <person name="Wincker P."/>
            <person name="Andrew M."/>
            <person name="Anthouard V."/>
            <person name="Beever R.E."/>
            <person name="Beffa R."/>
            <person name="Benoit I."/>
            <person name="Bouzid O."/>
            <person name="Brault B."/>
            <person name="Chen Z."/>
            <person name="Choquer M."/>
            <person name="Collemare J."/>
            <person name="Cotton P."/>
            <person name="Danchin E.G."/>
            <person name="Da Silva C."/>
            <person name="Gautier A."/>
            <person name="Giraud C."/>
            <person name="Giraud T."/>
            <person name="Gonzalez C."/>
            <person name="Grossetete S."/>
            <person name="Guldener U."/>
            <person name="Henrissat B."/>
            <person name="Howlett B.J."/>
            <person name="Kodira C."/>
            <person name="Kretschmer M."/>
            <person name="Lappartient A."/>
            <person name="Leroch M."/>
            <person name="Levis C."/>
            <person name="Mauceli E."/>
            <person name="Neuveglise C."/>
            <person name="Oeser B."/>
            <person name="Pearson M."/>
            <person name="Poulain J."/>
            <person name="Poussereau N."/>
            <person name="Quesneville H."/>
            <person name="Rascle C."/>
            <person name="Schumacher J."/>
            <person name="Segurens B."/>
            <person name="Sexton A."/>
            <person name="Silva E."/>
            <person name="Sirven C."/>
            <person name="Soanes D.M."/>
            <person name="Talbot N.J."/>
            <person name="Templeton M."/>
            <person name="Yandava C."/>
            <person name="Yarden O."/>
            <person name="Zeng Q."/>
            <person name="Rollins J.A."/>
            <person name="Lebrun M.H."/>
            <person name="Dickman M."/>
        </authorList>
    </citation>
    <scope>NUCLEOTIDE SEQUENCE [LARGE SCALE GENOMIC DNA]</scope>
    <source>
        <strain evidence="2">T4</strain>
    </source>
</reference>
<organism evidence="1 2">
    <name type="scientific">Botryotinia fuckeliana (strain T4)</name>
    <name type="common">Noble rot fungus</name>
    <name type="synonym">Botrytis cinerea</name>
    <dbReference type="NCBI Taxonomy" id="999810"/>
    <lineage>
        <taxon>Eukaryota</taxon>
        <taxon>Fungi</taxon>
        <taxon>Dikarya</taxon>
        <taxon>Ascomycota</taxon>
        <taxon>Pezizomycotina</taxon>
        <taxon>Leotiomycetes</taxon>
        <taxon>Helotiales</taxon>
        <taxon>Sclerotiniaceae</taxon>
        <taxon>Botrytis</taxon>
    </lineage>
</organism>
<evidence type="ECO:0000313" key="2">
    <source>
        <dbReference type="Proteomes" id="UP000008177"/>
    </source>
</evidence>
<name>G2XXF2_BOTF4</name>